<name>A0A8J3YW11_9ACTN</name>
<dbReference type="Proteomes" id="UP000619260">
    <property type="component" value="Unassembled WGS sequence"/>
</dbReference>
<dbReference type="Gene3D" id="1.20.58.300">
    <property type="entry name" value="FlgN-like"/>
    <property type="match status" value="1"/>
</dbReference>
<gene>
    <name evidence="2" type="ORF">Val02_77260</name>
</gene>
<accession>A0A8J3YW11</accession>
<dbReference type="Pfam" id="PF05130">
    <property type="entry name" value="FlgN"/>
    <property type="match status" value="1"/>
</dbReference>
<reference evidence="2" key="1">
    <citation type="submission" date="2021-01" db="EMBL/GenBank/DDBJ databases">
        <title>Whole genome shotgun sequence of Virgisporangium aliadipatigenens NBRC 105644.</title>
        <authorList>
            <person name="Komaki H."/>
            <person name="Tamura T."/>
        </authorList>
    </citation>
    <scope>NUCLEOTIDE SEQUENCE</scope>
    <source>
        <strain evidence="2">NBRC 105644</strain>
    </source>
</reference>
<evidence type="ECO:0000313" key="3">
    <source>
        <dbReference type="Proteomes" id="UP000619260"/>
    </source>
</evidence>
<comment type="caution">
    <text evidence="2">The sequence shown here is derived from an EMBL/GenBank/DDBJ whole genome shotgun (WGS) entry which is preliminary data.</text>
</comment>
<protein>
    <recommendedName>
        <fullName evidence="4">FlgN protein</fullName>
    </recommendedName>
</protein>
<proteinExistence type="predicted"/>
<keyword evidence="1" id="KW-1005">Bacterial flagellum biogenesis</keyword>
<evidence type="ECO:0008006" key="4">
    <source>
        <dbReference type="Google" id="ProtNLM"/>
    </source>
</evidence>
<dbReference type="InterPro" id="IPR036679">
    <property type="entry name" value="FlgN-like_sf"/>
</dbReference>
<sequence>MQSGCHDPLGGAESLKFRGPGVDLSGEAHVRDVSLEEGAAVGLSDLSSILWREREMLELLLFKLEEEQLILASGRGRWLAHATREVEMVLDQIRHTEVVRAAEVEVIGAQLGLGTAASLGQLAEAAPSPWAELLREHRKAFLALAAEVTAMAEANRDLLTAGQRAVRETMLAVVGSVETYGRRGETVAAAPRTRILDEAV</sequence>
<evidence type="ECO:0000256" key="1">
    <source>
        <dbReference type="ARBA" id="ARBA00022795"/>
    </source>
</evidence>
<organism evidence="2 3">
    <name type="scientific">Virgisporangium aliadipatigenens</name>
    <dbReference type="NCBI Taxonomy" id="741659"/>
    <lineage>
        <taxon>Bacteria</taxon>
        <taxon>Bacillati</taxon>
        <taxon>Actinomycetota</taxon>
        <taxon>Actinomycetes</taxon>
        <taxon>Micromonosporales</taxon>
        <taxon>Micromonosporaceae</taxon>
        <taxon>Virgisporangium</taxon>
    </lineage>
</organism>
<evidence type="ECO:0000313" key="2">
    <source>
        <dbReference type="EMBL" id="GIJ50840.1"/>
    </source>
</evidence>
<dbReference type="SUPFAM" id="SSF140566">
    <property type="entry name" value="FlgN-like"/>
    <property type="match status" value="1"/>
</dbReference>
<dbReference type="AlphaFoldDB" id="A0A8J3YW11"/>
<dbReference type="GO" id="GO:0044780">
    <property type="term" value="P:bacterial-type flagellum assembly"/>
    <property type="evidence" value="ECO:0007669"/>
    <property type="project" value="InterPro"/>
</dbReference>
<dbReference type="InterPro" id="IPR007809">
    <property type="entry name" value="FlgN-like"/>
</dbReference>
<keyword evidence="3" id="KW-1185">Reference proteome</keyword>
<dbReference type="EMBL" id="BOPF01000040">
    <property type="protein sequence ID" value="GIJ50840.1"/>
    <property type="molecule type" value="Genomic_DNA"/>
</dbReference>